<protein>
    <recommendedName>
        <fullName evidence="2">site-specific DNA-methyltransferase (adenine-specific)</fullName>
        <ecNumber evidence="2">2.1.1.72</ecNumber>
    </recommendedName>
</protein>
<dbReference type="InterPro" id="IPR029063">
    <property type="entry name" value="SAM-dependent_MTases_sf"/>
</dbReference>
<keyword evidence="4 9" id="KW-0808">Transferase</keyword>
<accession>A0A411E7I2</accession>
<comment type="similarity">
    <text evidence="1">Belongs to the N(4)/N(6)-methyltransferase family.</text>
</comment>
<keyword evidence="7" id="KW-0175">Coiled coil</keyword>
<evidence type="ECO:0000259" key="8">
    <source>
        <dbReference type="Pfam" id="PF01555"/>
    </source>
</evidence>
<dbReference type="GO" id="GO:0008170">
    <property type="term" value="F:N-methyltransferase activity"/>
    <property type="evidence" value="ECO:0007669"/>
    <property type="project" value="InterPro"/>
</dbReference>
<feature type="domain" description="DNA methylase N-4/N-6" evidence="8">
    <location>
        <begin position="113"/>
        <end position="438"/>
    </location>
</feature>
<dbReference type="RefSeq" id="WP_129602864.1">
    <property type="nucleotide sequence ID" value="NZ_CP035544.1"/>
</dbReference>
<dbReference type="InterPro" id="IPR002052">
    <property type="entry name" value="DNA_methylase_N6_adenine_CS"/>
</dbReference>
<proteinExistence type="inferred from homology"/>
<dbReference type="EC" id="2.1.1.72" evidence="2"/>
<name>A0A411E7I2_9FLAO</name>
<dbReference type="PIRSF" id="PIRSF015855">
    <property type="entry name" value="TypeIII_Mtase_mKpnI"/>
    <property type="match status" value="1"/>
</dbReference>
<evidence type="ECO:0000256" key="6">
    <source>
        <dbReference type="ARBA" id="ARBA00047942"/>
    </source>
</evidence>
<dbReference type="AlphaFoldDB" id="A0A411E7I2"/>
<dbReference type="EMBL" id="CP035544">
    <property type="protein sequence ID" value="QBA63661.1"/>
    <property type="molecule type" value="Genomic_DNA"/>
</dbReference>
<dbReference type="GO" id="GO:0032259">
    <property type="term" value="P:methylation"/>
    <property type="evidence" value="ECO:0007669"/>
    <property type="project" value="UniProtKB-KW"/>
</dbReference>
<reference evidence="9 10" key="1">
    <citation type="submission" date="2019-01" db="EMBL/GenBank/DDBJ databases">
        <title>Muriicola soli sp. nov., isolated from soil.</title>
        <authorList>
            <person name="Kang H.J."/>
            <person name="Kim S.B."/>
        </authorList>
    </citation>
    <scope>NUCLEOTIDE SEQUENCE [LARGE SCALE GENOMIC DNA]</scope>
    <source>
        <strain evidence="9 10">MMS17-SY002</strain>
    </source>
</reference>
<dbReference type="OrthoDB" id="9800801at2"/>
<dbReference type="Gene3D" id="3.40.50.150">
    <property type="entry name" value="Vaccinia Virus protein VP39"/>
    <property type="match status" value="1"/>
</dbReference>
<evidence type="ECO:0000256" key="7">
    <source>
        <dbReference type="SAM" id="Coils"/>
    </source>
</evidence>
<dbReference type="PRINTS" id="PR00506">
    <property type="entry name" value="D21N6MTFRASE"/>
</dbReference>
<sequence length="629" mass="72564">MAEEFTPQYTFTDDRLNELKQLFPEAFEDGVFNLNTLKELIGEYSTDSSVKEHFGLNWVGKQDARRIAAKAPTGTLKPCPGEGVNEDATENIFIEGENLEVLKILRKSYMGKIKMIYIDPPYNTGNDFIYNDSFADSTEDFLRKTGEKSDEGLLVSNPKSSGKYHANWLTFIYPRLRLAKDLLKDDGVIFISIDHNEFDNLKKLCDEIFGEENFIAIINVINNFKGRSDDKYIATANEFLLFYQKGNFVTNGVPIPEEYIKEYKLVDGDRKYRHIGLRKRGDGARKEDRPNMFFPIYFNVEENIISLNKETEEFIEILPKLSDGSLGRWRWGKSTVKDRIDELEAKFISTREEYDIFQKDFLTDKEGNFKSVKPKSFWLGPEFSTENGTLEYKKLFKSKAFENPKPIGLILNCLYQAISGADDYVLDFFSGSGTTGQSVFEFNNVSGKRTKFILVQLPVLIDEKHTAYKKGYKTISEISKDRLKLSIEEYKYKQGFKVFKQSTSTIYKWQEFMPDQDGALPDLFNSLELAYKNPLQDGVTTQDFITEVILQEGFPLTANQEEVMSGIFKITHEWVPYTLYATMLYSFKDTDFSKLQLLETDHFVCLDKAFEGNDALKQELDNQCKLFTI</sequence>
<dbReference type="InterPro" id="IPR002941">
    <property type="entry name" value="DNA_methylase_N4/N6"/>
</dbReference>
<dbReference type="KEGG" id="mur:EQY75_03325"/>
<keyword evidence="3 9" id="KW-0489">Methyltransferase</keyword>
<evidence type="ECO:0000256" key="1">
    <source>
        <dbReference type="ARBA" id="ARBA00006594"/>
    </source>
</evidence>
<comment type="catalytic activity">
    <reaction evidence="6">
        <text>a 2'-deoxyadenosine in DNA + S-adenosyl-L-methionine = an N(6)-methyl-2'-deoxyadenosine in DNA + S-adenosyl-L-homocysteine + H(+)</text>
        <dbReference type="Rhea" id="RHEA:15197"/>
        <dbReference type="Rhea" id="RHEA-COMP:12418"/>
        <dbReference type="Rhea" id="RHEA-COMP:12419"/>
        <dbReference type="ChEBI" id="CHEBI:15378"/>
        <dbReference type="ChEBI" id="CHEBI:57856"/>
        <dbReference type="ChEBI" id="CHEBI:59789"/>
        <dbReference type="ChEBI" id="CHEBI:90615"/>
        <dbReference type="ChEBI" id="CHEBI:90616"/>
        <dbReference type="EC" id="2.1.1.72"/>
    </reaction>
</comment>
<dbReference type="PROSITE" id="PS00092">
    <property type="entry name" value="N6_MTASE"/>
    <property type="match status" value="1"/>
</dbReference>
<gene>
    <name evidence="9" type="ORF">EQY75_03325</name>
</gene>
<evidence type="ECO:0000313" key="10">
    <source>
        <dbReference type="Proteomes" id="UP000290889"/>
    </source>
</evidence>
<dbReference type="Proteomes" id="UP000290889">
    <property type="component" value="Chromosome"/>
</dbReference>
<keyword evidence="10" id="KW-1185">Reference proteome</keyword>
<dbReference type="SUPFAM" id="SSF53335">
    <property type="entry name" value="S-adenosyl-L-methionine-dependent methyltransferases"/>
    <property type="match status" value="1"/>
</dbReference>
<evidence type="ECO:0000256" key="3">
    <source>
        <dbReference type="ARBA" id="ARBA00022603"/>
    </source>
</evidence>
<dbReference type="REBASE" id="299937">
    <property type="entry name" value="M.MspSY002ORF3325P"/>
</dbReference>
<evidence type="ECO:0000256" key="2">
    <source>
        <dbReference type="ARBA" id="ARBA00011900"/>
    </source>
</evidence>
<dbReference type="GO" id="GO:0009007">
    <property type="term" value="F:site-specific DNA-methyltransferase (adenine-specific) activity"/>
    <property type="evidence" value="ECO:0007669"/>
    <property type="project" value="UniProtKB-EC"/>
</dbReference>
<organism evidence="9 10">
    <name type="scientific">Muriicola soli</name>
    <dbReference type="NCBI Taxonomy" id="2507538"/>
    <lineage>
        <taxon>Bacteria</taxon>
        <taxon>Pseudomonadati</taxon>
        <taxon>Bacteroidota</taxon>
        <taxon>Flavobacteriia</taxon>
        <taxon>Flavobacteriales</taxon>
        <taxon>Flavobacteriaceae</taxon>
        <taxon>Muriicola</taxon>
    </lineage>
</organism>
<dbReference type="Pfam" id="PF01555">
    <property type="entry name" value="N6_N4_Mtase"/>
    <property type="match status" value="1"/>
</dbReference>
<feature type="coiled-coil region" evidence="7">
    <location>
        <begin position="333"/>
        <end position="360"/>
    </location>
</feature>
<keyword evidence="5" id="KW-0949">S-adenosyl-L-methionine</keyword>
<dbReference type="GO" id="GO:0003677">
    <property type="term" value="F:DNA binding"/>
    <property type="evidence" value="ECO:0007669"/>
    <property type="project" value="InterPro"/>
</dbReference>
<evidence type="ECO:0000256" key="4">
    <source>
        <dbReference type="ARBA" id="ARBA00022679"/>
    </source>
</evidence>
<dbReference type="InterPro" id="IPR002295">
    <property type="entry name" value="N4/N6-MTase_EcoPI_Mod-like"/>
</dbReference>
<evidence type="ECO:0000256" key="5">
    <source>
        <dbReference type="ARBA" id="ARBA00022691"/>
    </source>
</evidence>
<evidence type="ECO:0000313" key="9">
    <source>
        <dbReference type="EMBL" id="QBA63661.1"/>
    </source>
</evidence>